<sequence>MEIAQQNITANITENITANITANPNLRESEFSRLHPLVNFVYLAGVVVITIISNNPIMLLIAFIASLVYSVILCGIRGVQKNLFLVIPIVVFTVMIQPLFSHNGSTPLYYINNNAVTLESVLYGLTVSVLLINTIQWFACYNVLITSDKFLYLFGRMIPSLALIISMIFRMIPLFRHRFAEIDEAQVAMGKKTKGIGLYNRAKLFMKELSILIAWSLEASIDTSDSMEARGYGLKGRTSFHLFKWKKRDCVWIAAILGISGVCIYGIVEKSIQVYYFPIFKMKEMSMTSYVTFISFAILAIGPIIYDLGGKLKWKRLNSKM</sequence>
<evidence type="ECO:0000313" key="6">
    <source>
        <dbReference type="EMBL" id="SEW30200.1"/>
    </source>
</evidence>
<dbReference type="OrthoDB" id="2039442at2"/>
<feature type="transmembrane region" description="Helical" evidence="5">
    <location>
        <begin position="288"/>
        <end position="306"/>
    </location>
</feature>
<name>A0A1I0QSC3_9FIRM</name>
<dbReference type="PANTHER" id="PTHR33514">
    <property type="entry name" value="PROTEIN ABCI12, CHLOROPLASTIC"/>
    <property type="match status" value="1"/>
</dbReference>
<evidence type="ECO:0000256" key="2">
    <source>
        <dbReference type="ARBA" id="ARBA00022692"/>
    </source>
</evidence>
<feature type="transmembrane region" description="Helical" evidence="5">
    <location>
        <begin position="150"/>
        <end position="169"/>
    </location>
</feature>
<evidence type="ECO:0000256" key="1">
    <source>
        <dbReference type="ARBA" id="ARBA00004141"/>
    </source>
</evidence>
<dbReference type="Pfam" id="PF02361">
    <property type="entry name" value="CbiQ"/>
    <property type="match status" value="1"/>
</dbReference>
<proteinExistence type="predicted"/>
<feature type="transmembrane region" description="Helical" evidence="5">
    <location>
        <begin position="34"/>
        <end position="52"/>
    </location>
</feature>
<dbReference type="GO" id="GO:0005886">
    <property type="term" value="C:plasma membrane"/>
    <property type="evidence" value="ECO:0007669"/>
    <property type="project" value="UniProtKB-ARBA"/>
</dbReference>
<dbReference type="CDD" id="cd16914">
    <property type="entry name" value="EcfT"/>
    <property type="match status" value="1"/>
</dbReference>
<keyword evidence="7" id="KW-1185">Reference proteome</keyword>
<keyword evidence="2 5" id="KW-0812">Transmembrane</keyword>
<evidence type="ECO:0000256" key="4">
    <source>
        <dbReference type="ARBA" id="ARBA00023136"/>
    </source>
</evidence>
<keyword evidence="4 5" id="KW-0472">Membrane</keyword>
<organism evidence="6 7">
    <name type="scientific">[Clostridium] fimetarium</name>
    <dbReference type="NCBI Taxonomy" id="99656"/>
    <lineage>
        <taxon>Bacteria</taxon>
        <taxon>Bacillati</taxon>
        <taxon>Bacillota</taxon>
        <taxon>Clostridia</taxon>
        <taxon>Lachnospirales</taxon>
        <taxon>Lachnospiraceae</taxon>
    </lineage>
</organism>
<feature type="transmembrane region" description="Helical" evidence="5">
    <location>
        <begin position="121"/>
        <end position="144"/>
    </location>
</feature>
<evidence type="ECO:0000256" key="5">
    <source>
        <dbReference type="SAM" id="Phobius"/>
    </source>
</evidence>
<keyword evidence="3 5" id="KW-1133">Transmembrane helix</keyword>
<comment type="subcellular location">
    <subcellularLocation>
        <location evidence="1">Membrane</location>
        <topology evidence="1">Multi-pass membrane protein</topology>
    </subcellularLocation>
</comment>
<evidence type="ECO:0000256" key="3">
    <source>
        <dbReference type="ARBA" id="ARBA00022989"/>
    </source>
</evidence>
<dbReference type="EMBL" id="FOJI01000009">
    <property type="protein sequence ID" value="SEW30200.1"/>
    <property type="molecule type" value="Genomic_DNA"/>
</dbReference>
<dbReference type="Proteomes" id="UP000199701">
    <property type="component" value="Unassembled WGS sequence"/>
</dbReference>
<feature type="transmembrane region" description="Helical" evidence="5">
    <location>
        <begin position="250"/>
        <end position="268"/>
    </location>
</feature>
<dbReference type="AlphaFoldDB" id="A0A1I0QSC3"/>
<dbReference type="InterPro" id="IPR003339">
    <property type="entry name" value="ABC/ECF_trnsptr_transmembrane"/>
</dbReference>
<reference evidence="6 7" key="1">
    <citation type="submission" date="2016-10" db="EMBL/GenBank/DDBJ databases">
        <authorList>
            <person name="de Groot N.N."/>
        </authorList>
    </citation>
    <scope>NUCLEOTIDE SEQUENCE [LARGE SCALE GENOMIC DNA]</scope>
    <source>
        <strain evidence="6 7">DSM 9179</strain>
    </source>
</reference>
<dbReference type="RefSeq" id="WP_092454324.1">
    <property type="nucleotide sequence ID" value="NZ_FOJI01000009.1"/>
</dbReference>
<feature type="transmembrane region" description="Helical" evidence="5">
    <location>
        <begin position="59"/>
        <end position="78"/>
    </location>
</feature>
<feature type="transmembrane region" description="Helical" evidence="5">
    <location>
        <begin position="84"/>
        <end position="100"/>
    </location>
</feature>
<accession>A0A1I0QSC3</accession>
<protein>
    <submittedName>
        <fullName evidence="6">Energy-coupling factor transport system permease protein</fullName>
    </submittedName>
</protein>
<dbReference type="PANTHER" id="PTHR33514:SF13">
    <property type="entry name" value="PROTEIN ABCI12, CHLOROPLASTIC"/>
    <property type="match status" value="1"/>
</dbReference>
<gene>
    <name evidence="6" type="ORF">SAMN05421659_10932</name>
</gene>
<evidence type="ECO:0000313" key="7">
    <source>
        <dbReference type="Proteomes" id="UP000199701"/>
    </source>
</evidence>
<dbReference type="STRING" id="99656.SAMN05421659_10932"/>